<feature type="chain" id="PRO_5032975357" description="C-type lysozyme inhibitor domain-containing protein" evidence="1">
    <location>
        <begin position="18"/>
        <end position="117"/>
    </location>
</feature>
<name>A0A841I0X5_9DEIO</name>
<dbReference type="AlphaFoldDB" id="A0A841I0X5"/>
<keyword evidence="3" id="KW-1185">Reference proteome</keyword>
<dbReference type="Gene3D" id="2.40.128.200">
    <property type="match status" value="1"/>
</dbReference>
<accession>A0A841I0X5</accession>
<reference evidence="2 3" key="1">
    <citation type="submission" date="2020-08" db="EMBL/GenBank/DDBJ databases">
        <title>Genomic Encyclopedia of Type Strains, Phase IV (KMG-IV): sequencing the most valuable type-strain genomes for metagenomic binning, comparative biology and taxonomic classification.</title>
        <authorList>
            <person name="Goeker M."/>
        </authorList>
    </citation>
    <scope>NUCLEOTIDE SEQUENCE [LARGE SCALE GENOMIC DNA]</scope>
    <source>
        <strain evidence="2 3">DSM 21458</strain>
    </source>
</reference>
<proteinExistence type="predicted"/>
<organism evidence="2 3">
    <name type="scientific">Deinobacterium chartae</name>
    <dbReference type="NCBI Taxonomy" id="521158"/>
    <lineage>
        <taxon>Bacteria</taxon>
        <taxon>Thermotogati</taxon>
        <taxon>Deinococcota</taxon>
        <taxon>Deinococci</taxon>
        <taxon>Deinococcales</taxon>
        <taxon>Deinococcaceae</taxon>
        <taxon>Deinobacterium</taxon>
    </lineage>
</organism>
<evidence type="ECO:0000313" key="2">
    <source>
        <dbReference type="EMBL" id="MBB6099441.1"/>
    </source>
</evidence>
<dbReference type="Proteomes" id="UP000569951">
    <property type="component" value="Unassembled WGS sequence"/>
</dbReference>
<dbReference type="InterPro" id="IPR036328">
    <property type="entry name" value="MliC_sf"/>
</dbReference>
<protein>
    <recommendedName>
        <fullName evidence="4">C-type lysozyme inhibitor domain-containing protein</fullName>
    </recommendedName>
</protein>
<evidence type="ECO:0008006" key="4">
    <source>
        <dbReference type="Google" id="ProtNLM"/>
    </source>
</evidence>
<keyword evidence="1" id="KW-0732">Signal</keyword>
<dbReference type="EMBL" id="JACHHG010000011">
    <property type="protein sequence ID" value="MBB6099441.1"/>
    <property type="molecule type" value="Genomic_DNA"/>
</dbReference>
<feature type="signal peptide" evidence="1">
    <location>
        <begin position="1"/>
        <end position="17"/>
    </location>
</feature>
<evidence type="ECO:0000256" key="1">
    <source>
        <dbReference type="SAM" id="SignalP"/>
    </source>
</evidence>
<evidence type="ECO:0000313" key="3">
    <source>
        <dbReference type="Proteomes" id="UP000569951"/>
    </source>
</evidence>
<dbReference type="RefSeq" id="WP_183988193.1">
    <property type="nucleotide sequence ID" value="NZ_JACHHG010000011.1"/>
</dbReference>
<comment type="caution">
    <text evidence="2">The sequence shown here is derived from an EMBL/GenBank/DDBJ whole genome shotgun (WGS) entry which is preliminary data.</text>
</comment>
<gene>
    <name evidence="2" type="ORF">HNR42_002882</name>
</gene>
<sequence length="117" mass="12368">MKYLPHLALLCVSTALAGGHSATDSAVFYRCQAGHTATLRYSGSGASDPHTGANATLRHGTQTLRLKEVNSGRGPVFMTRSGGSLWRWYAGGSLGRLTRQNPGQAEQVILEDCHAAG</sequence>